<dbReference type="AlphaFoldDB" id="A0AAU9NXN7"/>
<accession>A0AAU9NXN7</accession>
<sequence>MNLLWNGLRANDFVPSRGVRQGDPLSPYLFVLAVERLGHLIQSEVDLGSWLPFRLHKKGTAISHLFFADDFILFAEADMEQAGTVKAILDDFCEASGGLQIQDFILTECAPKGDQRFSLVPTRDASKARK</sequence>
<gene>
    <name evidence="2" type="ORF">LVIROSA_LOCUS28554</name>
</gene>
<evidence type="ECO:0000259" key="1">
    <source>
        <dbReference type="Pfam" id="PF00078"/>
    </source>
</evidence>
<organism evidence="2 3">
    <name type="scientific">Lactuca virosa</name>
    <dbReference type="NCBI Taxonomy" id="75947"/>
    <lineage>
        <taxon>Eukaryota</taxon>
        <taxon>Viridiplantae</taxon>
        <taxon>Streptophyta</taxon>
        <taxon>Embryophyta</taxon>
        <taxon>Tracheophyta</taxon>
        <taxon>Spermatophyta</taxon>
        <taxon>Magnoliopsida</taxon>
        <taxon>eudicotyledons</taxon>
        <taxon>Gunneridae</taxon>
        <taxon>Pentapetalae</taxon>
        <taxon>asterids</taxon>
        <taxon>campanulids</taxon>
        <taxon>Asterales</taxon>
        <taxon>Asteraceae</taxon>
        <taxon>Cichorioideae</taxon>
        <taxon>Cichorieae</taxon>
        <taxon>Lactucinae</taxon>
        <taxon>Lactuca</taxon>
    </lineage>
</organism>
<evidence type="ECO:0000313" key="2">
    <source>
        <dbReference type="EMBL" id="CAH1442577.1"/>
    </source>
</evidence>
<dbReference type="Pfam" id="PF00078">
    <property type="entry name" value="RVT_1"/>
    <property type="match status" value="1"/>
</dbReference>
<dbReference type="EMBL" id="CAKMRJ010005412">
    <property type="protein sequence ID" value="CAH1442577.1"/>
    <property type="molecule type" value="Genomic_DNA"/>
</dbReference>
<protein>
    <recommendedName>
        <fullName evidence="1">Reverse transcriptase domain-containing protein</fullName>
    </recommendedName>
</protein>
<feature type="domain" description="Reverse transcriptase" evidence="1">
    <location>
        <begin position="11"/>
        <end position="97"/>
    </location>
</feature>
<proteinExistence type="predicted"/>
<dbReference type="InterPro" id="IPR000477">
    <property type="entry name" value="RT_dom"/>
</dbReference>
<evidence type="ECO:0000313" key="3">
    <source>
        <dbReference type="Proteomes" id="UP001157418"/>
    </source>
</evidence>
<name>A0AAU9NXN7_9ASTR</name>
<comment type="caution">
    <text evidence="2">The sequence shown here is derived from an EMBL/GenBank/DDBJ whole genome shotgun (WGS) entry which is preliminary data.</text>
</comment>
<dbReference type="Proteomes" id="UP001157418">
    <property type="component" value="Unassembled WGS sequence"/>
</dbReference>
<reference evidence="2 3" key="1">
    <citation type="submission" date="2022-01" db="EMBL/GenBank/DDBJ databases">
        <authorList>
            <person name="Xiong W."/>
            <person name="Schranz E."/>
        </authorList>
    </citation>
    <scope>NUCLEOTIDE SEQUENCE [LARGE SCALE GENOMIC DNA]</scope>
</reference>
<keyword evidence="3" id="KW-1185">Reference proteome</keyword>